<dbReference type="Proteomes" id="UP000660262">
    <property type="component" value="Unassembled WGS sequence"/>
</dbReference>
<evidence type="ECO:0000313" key="10">
    <source>
        <dbReference type="Proteomes" id="UP000660262"/>
    </source>
</evidence>
<feature type="transmembrane region" description="Helical" evidence="7">
    <location>
        <begin position="506"/>
        <end position="526"/>
    </location>
</feature>
<keyword evidence="4 7" id="KW-0812">Transmembrane</keyword>
<feature type="transmembrane region" description="Helical" evidence="7">
    <location>
        <begin position="279"/>
        <end position="303"/>
    </location>
</feature>
<feature type="transmembrane region" description="Helical" evidence="7">
    <location>
        <begin position="6"/>
        <end position="24"/>
    </location>
</feature>
<feature type="transmembrane region" description="Helical" evidence="7">
    <location>
        <begin position="318"/>
        <end position="340"/>
    </location>
</feature>
<sequence>MFPQNFYSKRFLIFVVVTAVTLILRYHESANALAPQDYTTVPEGAQIVECSAGVPLCTATKFVSGLNEPEPKLGTSCAPYNDVYVPPRKLDWLLGMAAVVGALMSFGIGSNDAANSWATSVGSGAIPLVAATLVGGLMEFLGAVALGYGVAKSIKGVAKVGDTCWRCGNCDSEMSVYMVGMFSALCAAGIFLLLCSFTSMPVSTTHAIIGGTVGITLAGQGSRCLNWKFDGGLGGIIASWVISPVASGVIGVIAYYITKYAIVTPPKCLPGNKSIGNGRINALVGMPIIFGLQTFVIVFLILIKSPQVKKSVPMGQKLWISVLCAVFLGIVSAMIMIPLVRRRLPSTLAAQDEASKAETGEANAPGAEKAEESGYHESVLALGSSLETKKEVDYPTAADTSTAAMEASEWDLMSWDERDATYTFRYVLVFVAALEGFAHGSNDTGNATGAFSAVYQTWQEGVNTCGKPQTPVWMMAAAGAFVALGVNVLGWKVIRTIGSNLTSINFHRGFCIEFASTFTVVIATFLGMPVSTTHCQVGAVVFVGVAAFGFKHVKWWLFGVIVLTWVLTLPFAGLIGAALTAGIRVAIRR</sequence>
<comment type="subcellular location">
    <subcellularLocation>
        <location evidence="1 7">Membrane</location>
        <topology evidence="1 7">Multi-pass membrane protein</topology>
    </subcellularLocation>
</comment>
<dbReference type="GO" id="GO:0005315">
    <property type="term" value="F:phosphate transmembrane transporter activity"/>
    <property type="evidence" value="ECO:0007669"/>
    <property type="project" value="InterPro"/>
</dbReference>
<evidence type="ECO:0000256" key="8">
    <source>
        <dbReference type="SAM" id="MobiDB-lite"/>
    </source>
</evidence>
<dbReference type="Pfam" id="PF01384">
    <property type="entry name" value="PHO4"/>
    <property type="match status" value="1"/>
</dbReference>
<feature type="transmembrane region" description="Helical" evidence="7">
    <location>
        <begin position="90"/>
        <end position="108"/>
    </location>
</feature>
<evidence type="ECO:0000256" key="3">
    <source>
        <dbReference type="ARBA" id="ARBA00022592"/>
    </source>
</evidence>
<comment type="function">
    <text evidence="7">Sodium-phosphate symporter.</text>
</comment>
<dbReference type="OrthoDB" id="260807at2759"/>
<gene>
    <name evidence="9" type="ORF">PPROV_000667400</name>
</gene>
<evidence type="ECO:0000256" key="2">
    <source>
        <dbReference type="ARBA" id="ARBA00022448"/>
    </source>
</evidence>
<name>A0A830HM37_9CHLO</name>
<dbReference type="AlphaFoldDB" id="A0A830HM37"/>
<feature type="transmembrane region" description="Helical" evidence="7">
    <location>
        <begin position="472"/>
        <end position="494"/>
    </location>
</feature>
<protein>
    <recommendedName>
        <fullName evidence="7">Phosphate transporter</fullName>
    </recommendedName>
</protein>
<feature type="region of interest" description="Disordered" evidence="8">
    <location>
        <begin position="351"/>
        <end position="374"/>
    </location>
</feature>
<comment type="similarity">
    <text evidence="7">Belongs to the inorganic phosphate transporter (PiT) (TC 2.A.20) family.</text>
</comment>
<evidence type="ECO:0000256" key="4">
    <source>
        <dbReference type="ARBA" id="ARBA00022692"/>
    </source>
</evidence>
<proteinExistence type="inferred from homology"/>
<accession>A0A830HM37</accession>
<feature type="transmembrane region" description="Helical" evidence="7">
    <location>
        <begin position="176"/>
        <end position="194"/>
    </location>
</feature>
<dbReference type="PANTHER" id="PTHR11101:SF80">
    <property type="entry name" value="PHOSPHATE TRANSPORTER"/>
    <property type="match status" value="1"/>
</dbReference>
<evidence type="ECO:0000256" key="1">
    <source>
        <dbReference type="ARBA" id="ARBA00004141"/>
    </source>
</evidence>
<organism evidence="9 10">
    <name type="scientific">Pycnococcus provasolii</name>
    <dbReference type="NCBI Taxonomy" id="41880"/>
    <lineage>
        <taxon>Eukaryota</taxon>
        <taxon>Viridiplantae</taxon>
        <taxon>Chlorophyta</taxon>
        <taxon>Pseudoscourfieldiophyceae</taxon>
        <taxon>Pseudoscourfieldiales</taxon>
        <taxon>Pycnococcaceae</taxon>
        <taxon>Pycnococcus</taxon>
    </lineage>
</organism>
<evidence type="ECO:0000256" key="5">
    <source>
        <dbReference type="ARBA" id="ARBA00022989"/>
    </source>
</evidence>
<feature type="transmembrane region" description="Helical" evidence="7">
    <location>
        <begin position="556"/>
        <end position="583"/>
    </location>
</feature>
<dbReference type="GO" id="GO:0016020">
    <property type="term" value="C:membrane"/>
    <property type="evidence" value="ECO:0007669"/>
    <property type="project" value="UniProtKB-SubCell"/>
</dbReference>
<feature type="transmembrane region" description="Helical" evidence="7">
    <location>
        <begin position="237"/>
        <end position="258"/>
    </location>
</feature>
<keyword evidence="3 7" id="KW-0592">Phosphate transport</keyword>
<dbReference type="EMBL" id="BNJQ01000018">
    <property type="protein sequence ID" value="GHP07932.1"/>
    <property type="molecule type" value="Genomic_DNA"/>
</dbReference>
<dbReference type="PANTHER" id="PTHR11101">
    <property type="entry name" value="PHOSPHATE TRANSPORTER"/>
    <property type="match status" value="1"/>
</dbReference>
<feature type="transmembrane region" description="Helical" evidence="7">
    <location>
        <begin position="128"/>
        <end position="151"/>
    </location>
</feature>
<keyword evidence="6 7" id="KW-0472">Membrane</keyword>
<evidence type="ECO:0000256" key="6">
    <source>
        <dbReference type="ARBA" id="ARBA00023136"/>
    </source>
</evidence>
<keyword evidence="10" id="KW-1185">Reference proteome</keyword>
<comment type="caution">
    <text evidence="9">The sequence shown here is derived from an EMBL/GenBank/DDBJ whole genome shotgun (WGS) entry which is preliminary data.</text>
</comment>
<keyword evidence="2 7" id="KW-0813">Transport</keyword>
<dbReference type="InterPro" id="IPR001204">
    <property type="entry name" value="Phos_transporter"/>
</dbReference>
<reference evidence="9" key="1">
    <citation type="submission" date="2020-10" db="EMBL/GenBank/DDBJ databases">
        <title>Unveiling of a novel bifunctional photoreceptor, Dualchrome1, isolated from a cosmopolitan green alga.</title>
        <authorList>
            <person name="Suzuki S."/>
            <person name="Kawachi M."/>
        </authorList>
    </citation>
    <scope>NUCLEOTIDE SEQUENCE</scope>
    <source>
        <strain evidence="9">NIES 2893</strain>
    </source>
</reference>
<dbReference type="GO" id="GO:0035435">
    <property type="term" value="P:phosphate ion transmembrane transport"/>
    <property type="evidence" value="ECO:0007669"/>
    <property type="project" value="TreeGrafter"/>
</dbReference>
<evidence type="ECO:0000256" key="7">
    <source>
        <dbReference type="RuleBase" id="RU363058"/>
    </source>
</evidence>
<evidence type="ECO:0000313" key="9">
    <source>
        <dbReference type="EMBL" id="GHP07932.1"/>
    </source>
</evidence>
<keyword evidence="5 7" id="KW-1133">Transmembrane helix</keyword>